<dbReference type="Proteomes" id="UP001196097">
    <property type="component" value="Chromosome"/>
</dbReference>
<organism evidence="1 2">
    <name type="scientific">Acidithiobacillus ferruginosus</name>
    <dbReference type="NCBI Taxonomy" id="3063951"/>
    <lineage>
        <taxon>Bacteria</taxon>
        <taxon>Pseudomonadati</taxon>
        <taxon>Pseudomonadota</taxon>
        <taxon>Acidithiobacillia</taxon>
        <taxon>Acidithiobacillales</taxon>
        <taxon>Acidithiobacillaceae</taxon>
        <taxon>Acidithiobacillus</taxon>
    </lineage>
</organism>
<proteinExistence type="predicted"/>
<dbReference type="EMBL" id="CP130946">
    <property type="protein sequence ID" value="XRP74174.1"/>
    <property type="molecule type" value="Genomic_DNA"/>
</dbReference>
<gene>
    <name evidence="1" type="ORF">HF292_005890</name>
</gene>
<name>A0ACD5IL28_9PROT</name>
<accession>A0ACD5IL28</accession>
<keyword evidence="2" id="KW-1185">Reference proteome</keyword>
<evidence type="ECO:0000313" key="1">
    <source>
        <dbReference type="EMBL" id="XRP74174.1"/>
    </source>
</evidence>
<protein>
    <submittedName>
        <fullName evidence="1">MDR family MFS transporter</fullName>
    </submittedName>
</protein>
<reference evidence="1 2" key="1">
    <citation type="journal article" date="2021" name="ISME J.">
        <title>Genomic evolution of the class Acidithiobacillia: deep-branching Proteobacteria living in extreme acidic conditions.</title>
        <authorList>
            <person name="Moya-Beltran A."/>
            <person name="Beard S."/>
            <person name="Rojas-Villalobos C."/>
            <person name="Issotta F."/>
            <person name="Gallardo Y."/>
            <person name="Ulloa R."/>
            <person name="Giaveno A."/>
            <person name="Degli Esposti M."/>
            <person name="Johnson D.B."/>
            <person name="Quatrini R."/>
        </authorList>
    </citation>
    <scope>NUCLEOTIDE SEQUENCE [LARGE SCALE GENOMIC DNA]</scope>
    <source>
        <strain evidence="1 2">CF3</strain>
    </source>
</reference>
<evidence type="ECO:0000313" key="2">
    <source>
        <dbReference type="Proteomes" id="UP001196097"/>
    </source>
</evidence>
<sequence length="492" mass="52824">MTSSSKPVSASTFRLDWSAKVIFFAILSSIFLAAMDQTVVSTALPTIARDLHGLAKLPWIVTAYLLTSTVCLPVYGKLGDLLGRKYLLQSAVLLFLAGSVLSGQAQTIDELIVFRALQGIGGGGLLVTAVASISDFIPITQRSRYQGLVGAAFGLATLVGPFLGGFIVETMGWRWIFYINMPIGIFAFFIIGFALPRPKTAEKVRMDVPGTVLLTTSLSALVIFASVSGTVLPWDSAGPWLLLAAGLSAFGGFIRIERHHPEPLLPLAFFRFRTFSLSVIISFFVGVAMLGSVSFLPIYLQDVRGFSPTASGLELLFLLLGMLAMSVLAGRRISRTQRYREFPIAGALLITLALGLLSMLGQHTPMWRIDAVLVLLGLGLGTTMQVLVLSAQLAVPHRHLGVATSTVTLFRSMGGTLGVAAFGAVFSAFLAGGSHGYIQEGVPALIVRTLHTDFLIAALFSFAASVCAWFLEDMHVLVQRRDALDRGDHRVS</sequence>